<comment type="caution">
    <text evidence="2">The sequence shown here is derived from an EMBL/GenBank/DDBJ whole genome shotgun (WGS) entry which is preliminary data.</text>
</comment>
<sequence length="497" mass="57193">MKRLNNTNSIQTMESHENFLLDMGNDNCGFLADWPVAKKSKTADPEVKNEYVHNWNYLPSLILFKIYSMLSHKDRISASSVCRFWRQNLYHPIFWQEATFVTDGNIAKNYYQSSIVARLVQNATVKFNSLCPDCVIKFIALLQSLSTNENLKSLLLQPTYCHIEHKIFKFYLDKTNLTSLIQTCCRKPLQRFSIGGSEDLSQHIPQFLEVFGSTQPEKVLLLGLASVKYDSNYYPICDVRADLFLPFINLEMLSIDYDILDDNLLDYLQHAINLQRLIVHVHGVSDDHKGTTEEAWIRFKSHHANCQLRISFIHAYDEPAIYMQDFILKRNMPLSHLKVFFCEHINLDVLNILSTWYPSTLRSIVWVDSRNQDSQSSSWCLVRHNGTNGDEPNPLVMAAWRCPHLEEIVLLGYKYFVEDLVAIARLRGDKLKVLEVAADDAVYSHMYISPSPIDEIAKIIGKPWAPLKLSELHPVIRSSDEGDSDEYVLPKVLADLS</sequence>
<dbReference type="Pfam" id="PF12937">
    <property type="entry name" value="F-box-like"/>
    <property type="match status" value="1"/>
</dbReference>
<proteinExistence type="predicted"/>
<dbReference type="CDD" id="cd22104">
    <property type="entry name" value="F-box_FBXO33"/>
    <property type="match status" value="1"/>
</dbReference>
<accession>A0AAN7VRN0</accession>
<gene>
    <name evidence="2" type="ORF">RI129_004018</name>
</gene>
<name>A0AAN7VRN0_9COLE</name>
<keyword evidence="3" id="KW-1185">Reference proteome</keyword>
<dbReference type="InterPro" id="IPR036047">
    <property type="entry name" value="F-box-like_dom_sf"/>
</dbReference>
<protein>
    <recommendedName>
        <fullName evidence="1">F-box domain-containing protein</fullName>
    </recommendedName>
</protein>
<dbReference type="PROSITE" id="PS50181">
    <property type="entry name" value="FBOX"/>
    <property type="match status" value="1"/>
</dbReference>
<dbReference type="Gene3D" id="3.80.10.10">
    <property type="entry name" value="Ribonuclease Inhibitor"/>
    <property type="match status" value="1"/>
</dbReference>
<dbReference type="Proteomes" id="UP001329430">
    <property type="component" value="Chromosome 2"/>
</dbReference>
<dbReference type="InterPro" id="IPR001810">
    <property type="entry name" value="F-box_dom"/>
</dbReference>
<dbReference type="Gene3D" id="1.20.1280.50">
    <property type="match status" value="1"/>
</dbReference>
<evidence type="ECO:0000259" key="1">
    <source>
        <dbReference type="PROSITE" id="PS50181"/>
    </source>
</evidence>
<evidence type="ECO:0000313" key="2">
    <source>
        <dbReference type="EMBL" id="KAK5649126.1"/>
    </source>
</evidence>
<dbReference type="EMBL" id="JAVRBK010000002">
    <property type="protein sequence ID" value="KAK5649126.1"/>
    <property type="molecule type" value="Genomic_DNA"/>
</dbReference>
<evidence type="ECO:0000313" key="3">
    <source>
        <dbReference type="Proteomes" id="UP001329430"/>
    </source>
</evidence>
<dbReference type="InterPro" id="IPR032675">
    <property type="entry name" value="LRR_dom_sf"/>
</dbReference>
<feature type="domain" description="F-box" evidence="1">
    <location>
        <begin position="52"/>
        <end position="98"/>
    </location>
</feature>
<dbReference type="SUPFAM" id="SSF81383">
    <property type="entry name" value="F-box domain"/>
    <property type="match status" value="1"/>
</dbReference>
<organism evidence="2 3">
    <name type="scientific">Pyrocoelia pectoralis</name>
    <dbReference type="NCBI Taxonomy" id="417401"/>
    <lineage>
        <taxon>Eukaryota</taxon>
        <taxon>Metazoa</taxon>
        <taxon>Ecdysozoa</taxon>
        <taxon>Arthropoda</taxon>
        <taxon>Hexapoda</taxon>
        <taxon>Insecta</taxon>
        <taxon>Pterygota</taxon>
        <taxon>Neoptera</taxon>
        <taxon>Endopterygota</taxon>
        <taxon>Coleoptera</taxon>
        <taxon>Polyphaga</taxon>
        <taxon>Elateriformia</taxon>
        <taxon>Elateroidea</taxon>
        <taxon>Lampyridae</taxon>
        <taxon>Lampyrinae</taxon>
        <taxon>Pyrocoelia</taxon>
    </lineage>
</organism>
<reference evidence="2 3" key="1">
    <citation type="journal article" date="2024" name="Insects">
        <title>An Improved Chromosome-Level Genome Assembly of the Firefly Pyrocoelia pectoralis.</title>
        <authorList>
            <person name="Fu X."/>
            <person name="Meyer-Rochow V.B."/>
            <person name="Ballantyne L."/>
            <person name="Zhu X."/>
        </authorList>
    </citation>
    <scope>NUCLEOTIDE SEQUENCE [LARGE SCALE GENOMIC DNA]</scope>
    <source>
        <strain evidence="2">XCY_ONT2</strain>
    </source>
</reference>
<dbReference type="SUPFAM" id="SSF52047">
    <property type="entry name" value="RNI-like"/>
    <property type="match status" value="1"/>
</dbReference>
<dbReference type="AlphaFoldDB" id="A0AAN7VRN0"/>
<dbReference type="PANTHER" id="PTHR20933">
    <property type="entry name" value="F-BOX ONLY PROTEIN 33"/>
    <property type="match status" value="1"/>
</dbReference>
<dbReference type="PANTHER" id="PTHR20933:SF3">
    <property type="entry name" value="F-BOX ONLY PROTEIN 33"/>
    <property type="match status" value="1"/>
</dbReference>
<dbReference type="GO" id="GO:0031398">
    <property type="term" value="P:positive regulation of protein ubiquitination"/>
    <property type="evidence" value="ECO:0007669"/>
    <property type="project" value="TreeGrafter"/>
</dbReference>